<dbReference type="SMART" id="SM01323">
    <property type="entry name" value="YajC"/>
    <property type="match status" value="1"/>
</dbReference>
<evidence type="ECO:0000256" key="2">
    <source>
        <dbReference type="ARBA" id="ARBA00006742"/>
    </source>
</evidence>
<keyword evidence="4" id="KW-0813">Transport</keyword>
<keyword evidence="13" id="KW-1185">Reference proteome</keyword>
<evidence type="ECO:0000256" key="1">
    <source>
        <dbReference type="ARBA" id="ARBA00004162"/>
    </source>
</evidence>
<dbReference type="GO" id="GO:0015031">
    <property type="term" value="P:protein transport"/>
    <property type="evidence" value="ECO:0007669"/>
    <property type="project" value="UniProtKB-KW"/>
</dbReference>
<dbReference type="PANTHER" id="PTHR33909">
    <property type="entry name" value="SEC TRANSLOCON ACCESSORY COMPLEX SUBUNIT YAJC"/>
    <property type="match status" value="1"/>
</dbReference>
<comment type="similarity">
    <text evidence="2">Belongs to the YajC family.</text>
</comment>
<dbReference type="PANTHER" id="PTHR33909:SF1">
    <property type="entry name" value="SEC TRANSLOCON ACCESSORY COMPLEX SUBUNIT YAJC"/>
    <property type="match status" value="1"/>
</dbReference>
<dbReference type="EMBL" id="SLWB01000008">
    <property type="protein sequence ID" value="TCN66692.1"/>
    <property type="molecule type" value="Genomic_DNA"/>
</dbReference>
<proteinExistence type="inferred from homology"/>
<evidence type="ECO:0000256" key="7">
    <source>
        <dbReference type="ARBA" id="ARBA00022927"/>
    </source>
</evidence>
<keyword evidence="6 11" id="KW-0812">Transmembrane</keyword>
<dbReference type="Proteomes" id="UP000294830">
    <property type="component" value="Unassembled WGS sequence"/>
</dbReference>
<name>A0A4R2EHY2_9BACT</name>
<dbReference type="NCBIfam" id="TIGR00739">
    <property type="entry name" value="yajC"/>
    <property type="match status" value="1"/>
</dbReference>
<evidence type="ECO:0000313" key="12">
    <source>
        <dbReference type="EMBL" id="TCN66692.1"/>
    </source>
</evidence>
<comment type="subcellular location">
    <subcellularLocation>
        <location evidence="1">Cell membrane</location>
        <topology evidence="1">Single-pass membrane protein</topology>
    </subcellularLocation>
</comment>
<gene>
    <name evidence="12" type="ORF">CLV25_10830</name>
</gene>
<dbReference type="AlphaFoldDB" id="A0A4R2EHY2"/>
<evidence type="ECO:0000256" key="6">
    <source>
        <dbReference type="ARBA" id="ARBA00022692"/>
    </source>
</evidence>
<evidence type="ECO:0000256" key="8">
    <source>
        <dbReference type="ARBA" id="ARBA00022989"/>
    </source>
</evidence>
<evidence type="ECO:0000256" key="11">
    <source>
        <dbReference type="SAM" id="Phobius"/>
    </source>
</evidence>
<dbReference type="RefSeq" id="WP_131839392.1">
    <property type="nucleotide sequence ID" value="NZ_SLWB01000008.1"/>
</dbReference>
<comment type="caution">
    <text evidence="12">The sequence shown here is derived from an EMBL/GenBank/DDBJ whole genome shotgun (WGS) entry which is preliminary data.</text>
</comment>
<evidence type="ECO:0000256" key="3">
    <source>
        <dbReference type="ARBA" id="ARBA00014962"/>
    </source>
</evidence>
<dbReference type="OrthoDB" id="9800132at2"/>
<dbReference type="Pfam" id="PF02699">
    <property type="entry name" value="YajC"/>
    <property type="match status" value="1"/>
</dbReference>
<evidence type="ECO:0000256" key="5">
    <source>
        <dbReference type="ARBA" id="ARBA00022475"/>
    </source>
</evidence>
<evidence type="ECO:0000256" key="9">
    <source>
        <dbReference type="ARBA" id="ARBA00023010"/>
    </source>
</evidence>
<reference evidence="12 13" key="1">
    <citation type="submission" date="2019-03" db="EMBL/GenBank/DDBJ databases">
        <title>Genomic Encyclopedia of Archaeal and Bacterial Type Strains, Phase II (KMG-II): from individual species to whole genera.</title>
        <authorList>
            <person name="Goeker M."/>
        </authorList>
    </citation>
    <scope>NUCLEOTIDE SEQUENCE [LARGE SCALE GENOMIC DNA]</scope>
    <source>
        <strain evidence="12 13">RL-C</strain>
    </source>
</reference>
<evidence type="ECO:0000313" key="13">
    <source>
        <dbReference type="Proteomes" id="UP000294830"/>
    </source>
</evidence>
<sequence length="105" mass="11744">MTNFSTVLLQAAQPQGGGLSMLIMMVLIIVVMYFFMIRPQQKKQKELAKFRSNLQKGDKIVTIGGIYGKIVDITEQYVTVDVGGDVRIKMDKSAILKDMSDAQTR</sequence>
<keyword evidence="5" id="KW-1003">Cell membrane</keyword>
<evidence type="ECO:0000256" key="10">
    <source>
        <dbReference type="ARBA" id="ARBA00023136"/>
    </source>
</evidence>
<organism evidence="12 13">
    <name type="scientific">Acetobacteroides hydrogenigenes</name>
    <dbReference type="NCBI Taxonomy" id="979970"/>
    <lineage>
        <taxon>Bacteria</taxon>
        <taxon>Pseudomonadati</taxon>
        <taxon>Bacteroidota</taxon>
        <taxon>Bacteroidia</taxon>
        <taxon>Bacteroidales</taxon>
        <taxon>Rikenellaceae</taxon>
        <taxon>Acetobacteroides</taxon>
    </lineage>
</organism>
<keyword evidence="7" id="KW-0653">Protein transport</keyword>
<protein>
    <recommendedName>
        <fullName evidence="3">Sec translocon accessory complex subunit YajC</fullName>
    </recommendedName>
</protein>
<dbReference type="GO" id="GO:0005886">
    <property type="term" value="C:plasma membrane"/>
    <property type="evidence" value="ECO:0007669"/>
    <property type="project" value="UniProtKB-SubCell"/>
</dbReference>
<dbReference type="InterPro" id="IPR003849">
    <property type="entry name" value="Preprotein_translocase_YajC"/>
</dbReference>
<evidence type="ECO:0000256" key="4">
    <source>
        <dbReference type="ARBA" id="ARBA00022448"/>
    </source>
</evidence>
<dbReference type="PRINTS" id="PR01853">
    <property type="entry name" value="YAJCTRNLCASE"/>
</dbReference>
<keyword evidence="8 11" id="KW-1133">Transmembrane helix</keyword>
<accession>A0A4R2EHY2</accession>
<feature type="transmembrane region" description="Helical" evidence="11">
    <location>
        <begin position="20"/>
        <end position="37"/>
    </location>
</feature>
<keyword evidence="9" id="KW-0811">Translocation</keyword>
<keyword evidence="10 11" id="KW-0472">Membrane</keyword>